<name>A0A1D3JHB5_PLAMA</name>
<dbReference type="VEuPathDB" id="PlasmoDB:PmUG01_00044500"/>
<sequence>MEQKIELFYFIKFSMLFFLIWICHFYSDTSLFKISLDDSLKFDRKLDIRNYRLLAKYKQNKYSNIVGLNKVIANNGKGEKTALYNNENEFTKKKNQSNRYPLNRAQYYTEVMDYNNGIFDGKYFHFEKKWIRKKDHDAFLEKNRRISDIVLKNIKFRSYALCVFLFILFFLLGIGYPILQGLKVLSPAVTSIASLLEKISADVKTMLEPYISLILFCIPVILLVVIIVITIPKILRNNEKYKKIRYMTE</sequence>
<organism evidence="2 3">
    <name type="scientific">Plasmodium malariae</name>
    <dbReference type="NCBI Taxonomy" id="5858"/>
    <lineage>
        <taxon>Eukaryota</taxon>
        <taxon>Sar</taxon>
        <taxon>Alveolata</taxon>
        <taxon>Apicomplexa</taxon>
        <taxon>Aconoidasida</taxon>
        <taxon>Haemosporida</taxon>
        <taxon>Plasmodiidae</taxon>
        <taxon>Plasmodium</taxon>
        <taxon>Plasmodium (Plasmodium)</taxon>
    </lineage>
</organism>
<dbReference type="Pfam" id="PF12420">
    <property type="entry name" value="DUF3671"/>
    <property type="match status" value="1"/>
</dbReference>
<keyword evidence="1" id="KW-0812">Transmembrane</keyword>
<dbReference type="OrthoDB" id="10669034at2759"/>
<dbReference type="KEGG" id="pmal:PMUG01_00044500"/>
<dbReference type="AlphaFoldDB" id="A0A1D3JHB5"/>
<feature type="transmembrane region" description="Helical" evidence="1">
    <location>
        <begin position="159"/>
        <end position="179"/>
    </location>
</feature>
<evidence type="ECO:0000256" key="1">
    <source>
        <dbReference type="SAM" id="Phobius"/>
    </source>
</evidence>
<dbReference type="EMBL" id="FLRL01000015">
    <property type="protein sequence ID" value="SBT85622.1"/>
    <property type="molecule type" value="Genomic_DNA"/>
</dbReference>
<accession>A0A1D3JHB5</accession>
<keyword evidence="1" id="KW-1133">Transmembrane helix</keyword>
<evidence type="ECO:0000313" key="3">
    <source>
        <dbReference type="Proteomes" id="UP000219813"/>
    </source>
</evidence>
<keyword evidence="1" id="KW-0472">Membrane</keyword>
<dbReference type="RefSeq" id="XP_028858989.1">
    <property type="nucleotide sequence ID" value="XM_029003566.1"/>
</dbReference>
<keyword evidence="3" id="KW-1185">Reference proteome</keyword>
<dbReference type="InterPro" id="IPR022139">
    <property type="entry name" value="Fam-L/Fam-M-like_plasmodium"/>
</dbReference>
<gene>
    <name evidence="2" type="primary">PmUG01_00044500</name>
    <name evidence="2" type="ORF">PMUG01_00044500</name>
</gene>
<evidence type="ECO:0000313" key="2">
    <source>
        <dbReference type="EMBL" id="SBT85622.1"/>
    </source>
</evidence>
<feature type="transmembrane region" description="Helical" evidence="1">
    <location>
        <begin position="210"/>
        <end position="235"/>
    </location>
</feature>
<reference evidence="2 3" key="1">
    <citation type="submission" date="2016-06" db="EMBL/GenBank/DDBJ databases">
        <authorList>
            <consortium name="Pathogen Informatics"/>
        </authorList>
    </citation>
    <scope>NUCLEOTIDE SEQUENCE [LARGE SCALE GENOMIC DNA]</scope>
</reference>
<dbReference type="Proteomes" id="UP000219813">
    <property type="component" value="Unassembled WGS sequence"/>
</dbReference>
<protein>
    <submittedName>
        <fullName evidence="2">Fam-m protein</fullName>
    </submittedName>
</protein>
<dbReference type="GeneID" id="39865907"/>
<feature type="transmembrane region" description="Helical" evidence="1">
    <location>
        <begin position="6"/>
        <end position="26"/>
    </location>
</feature>
<proteinExistence type="predicted"/>